<keyword evidence="3" id="KW-1185">Reference proteome</keyword>
<dbReference type="PANTHER" id="PTHR10357">
    <property type="entry name" value="ALPHA-AMYLASE FAMILY MEMBER"/>
    <property type="match status" value="1"/>
</dbReference>
<dbReference type="Pfam" id="PF00128">
    <property type="entry name" value="Alpha-amylase"/>
    <property type="match status" value="1"/>
</dbReference>
<gene>
    <name evidence="2" type="ORF">ACFQEU_16945</name>
</gene>
<reference evidence="2 3" key="1">
    <citation type="journal article" date="2019" name="Int. J. Syst. Evol. Microbiol.">
        <title>The Global Catalogue of Microorganisms (GCM) 10K type strain sequencing project: providing services to taxonomists for standard genome sequencing and annotation.</title>
        <authorList>
            <consortium name="The Broad Institute Genomics Platform"/>
            <consortium name="The Broad Institute Genome Sequencing Center for Infectious Disease"/>
            <person name="Wu L."/>
            <person name="Ma J."/>
        </authorList>
    </citation>
    <scope>NUCLEOTIDE SEQUENCE [LARGE SCALE GENOMIC DNA]</scope>
    <source>
        <strain evidence="2 3">CGMCC 1.3239</strain>
    </source>
</reference>
<feature type="domain" description="Glycosyl hydrolase family 13 catalytic" evidence="1">
    <location>
        <begin position="33"/>
        <end position="270"/>
    </location>
</feature>
<dbReference type="Proteomes" id="UP001596442">
    <property type="component" value="Unassembled WGS sequence"/>
</dbReference>
<comment type="caution">
    <text evidence="2">The sequence shown here is derived from an EMBL/GenBank/DDBJ whole genome shotgun (WGS) entry which is preliminary data.</text>
</comment>
<dbReference type="RefSeq" id="WP_379784040.1">
    <property type="nucleotide sequence ID" value="NZ_JBHSWW010000557.1"/>
</dbReference>
<dbReference type="SUPFAM" id="SSF51445">
    <property type="entry name" value="(Trans)glycosidases"/>
    <property type="match status" value="1"/>
</dbReference>
<name>A0ABD5SFF1_9EURY</name>
<sequence>ADAADGTTTGGGGLTVTDPHARPAWADAATIYEVYVRSFAGDTLPTTFAEIERRIPYVESLGVDVLWLTPVLASPTEHGYHVTDYTDTAADLGSRAAFESLVAACHDAGIRVVFDLVINHTSRDHPAFQLHAAGVPAYRDHYRRADAAFDVTDIEWAALDSGDMPEYYFNWGRIPNLNFDSPAVRSWLLDIVDDWAGVVDGFRADVAWGIPHGFWKEVADRVPEDLLLLDETLPHDPFYGEGEFHLHYDTSLYGALRRIGAGDAPASAVA</sequence>
<feature type="non-terminal residue" evidence="2">
    <location>
        <position position="270"/>
    </location>
</feature>
<dbReference type="InterPro" id="IPR017853">
    <property type="entry name" value="GH"/>
</dbReference>
<dbReference type="GO" id="GO:0016787">
    <property type="term" value="F:hydrolase activity"/>
    <property type="evidence" value="ECO:0007669"/>
    <property type="project" value="UniProtKB-KW"/>
</dbReference>
<dbReference type="AlphaFoldDB" id="A0ABD5SFF1"/>
<dbReference type="Gene3D" id="3.20.20.80">
    <property type="entry name" value="Glycosidases"/>
    <property type="match status" value="1"/>
</dbReference>
<protein>
    <submittedName>
        <fullName evidence="2">Alpha-amylase family glycosyl hydrolase</fullName>
    </submittedName>
</protein>
<feature type="non-terminal residue" evidence="2">
    <location>
        <position position="1"/>
    </location>
</feature>
<evidence type="ECO:0000313" key="3">
    <source>
        <dbReference type="Proteomes" id="UP001596442"/>
    </source>
</evidence>
<keyword evidence="2" id="KW-0378">Hydrolase</keyword>
<evidence type="ECO:0000313" key="2">
    <source>
        <dbReference type="EMBL" id="MFC6755136.1"/>
    </source>
</evidence>
<dbReference type="InterPro" id="IPR006047">
    <property type="entry name" value="GH13_cat_dom"/>
</dbReference>
<organism evidence="2 3">
    <name type="scientific">Halorubrum tibetense</name>
    <dbReference type="NCBI Taxonomy" id="175631"/>
    <lineage>
        <taxon>Archaea</taxon>
        <taxon>Methanobacteriati</taxon>
        <taxon>Methanobacteriota</taxon>
        <taxon>Stenosarchaea group</taxon>
        <taxon>Halobacteria</taxon>
        <taxon>Halobacteriales</taxon>
        <taxon>Haloferacaceae</taxon>
        <taxon>Halorubrum</taxon>
    </lineage>
</organism>
<evidence type="ECO:0000259" key="1">
    <source>
        <dbReference type="SMART" id="SM00642"/>
    </source>
</evidence>
<accession>A0ABD5SFF1</accession>
<proteinExistence type="predicted"/>
<dbReference type="EMBL" id="JBHSWW010000557">
    <property type="protein sequence ID" value="MFC6755136.1"/>
    <property type="molecule type" value="Genomic_DNA"/>
</dbReference>
<dbReference type="SMART" id="SM00642">
    <property type="entry name" value="Aamy"/>
    <property type="match status" value="1"/>
</dbReference>